<feature type="compositionally biased region" description="Pro residues" evidence="3">
    <location>
        <begin position="265"/>
        <end position="278"/>
    </location>
</feature>
<dbReference type="EMBL" id="DS232688">
    <property type="protein sequence ID" value="EDS44782.1"/>
    <property type="molecule type" value="Genomic_DNA"/>
</dbReference>
<dbReference type="PANTHER" id="PTHR24153">
    <property type="entry name" value="ESPIN"/>
    <property type="match status" value="1"/>
</dbReference>
<feature type="compositionally biased region" description="Low complexity" evidence="3">
    <location>
        <begin position="346"/>
        <end position="364"/>
    </location>
</feature>
<reference evidence="4" key="1">
    <citation type="submission" date="2007-03" db="EMBL/GenBank/DDBJ databases">
        <title>Annotation of Culex pipiens quinquefasciatus.</title>
        <authorList>
            <consortium name="The Broad Institute Genome Sequencing Platform"/>
            <person name="Atkinson P.W."/>
            <person name="Hemingway J."/>
            <person name="Christensen B.M."/>
            <person name="Higgs S."/>
            <person name="Kodira C."/>
            <person name="Hannick L."/>
            <person name="Megy K."/>
            <person name="O'Leary S."/>
            <person name="Pearson M."/>
            <person name="Haas B.J."/>
            <person name="Mauceli E."/>
            <person name="Wortman J.R."/>
            <person name="Lee N.H."/>
            <person name="Guigo R."/>
            <person name="Stanke M."/>
            <person name="Alvarado L."/>
            <person name="Amedeo P."/>
            <person name="Antoine C.H."/>
            <person name="Arensburger P."/>
            <person name="Bidwell S.L."/>
            <person name="Crawford M."/>
            <person name="Camaro F."/>
            <person name="Devon K."/>
            <person name="Engels R."/>
            <person name="Hammond M."/>
            <person name="Howarth C."/>
            <person name="Koehrsen M."/>
            <person name="Lawson D."/>
            <person name="Montgomery P."/>
            <person name="Nene V."/>
            <person name="Nusbaum C."/>
            <person name="Puiu D."/>
            <person name="Romero-Severson J."/>
            <person name="Severson D.W."/>
            <person name="Shumway M."/>
            <person name="Sisk P."/>
            <person name="Stolte C."/>
            <person name="Zeng Q."/>
            <person name="Eisenstadt E."/>
            <person name="Fraser-Liggett C."/>
            <person name="Strausberg R."/>
            <person name="Galagan J."/>
            <person name="Birren B."/>
            <person name="Collins F.H."/>
        </authorList>
    </citation>
    <scope>NUCLEOTIDE SEQUENCE [LARGE SCALE GENOMIC DNA]</scope>
    <source>
        <strain evidence="4">JHB</strain>
    </source>
</reference>
<feature type="region of interest" description="Disordered" evidence="3">
    <location>
        <begin position="204"/>
        <end position="224"/>
    </location>
</feature>
<dbReference type="GO" id="GO:0051015">
    <property type="term" value="F:actin filament binding"/>
    <property type="evidence" value="ECO:0007669"/>
    <property type="project" value="TreeGrafter"/>
</dbReference>
<evidence type="ECO:0000313" key="6">
    <source>
        <dbReference type="Proteomes" id="UP000002320"/>
    </source>
</evidence>
<keyword evidence="2" id="KW-0040">ANK repeat</keyword>
<dbReference type="GO" id="GO:0051017">
    <property type="term" value="P:actin filament bundle assembly"/>
    <property type="evidence" value="ECO:0007669"/>
    <property type="project" value="TreeGrafter"/>
</dbReference>
<feature type="region of interest" description="Disordered" evidence="3">
    <location>
        <begin position="259"/>
        <end position="364"/>
    </location>
</feature>
<evidence type="ECO:0000313" key="4">
    <source>
        <dbReference type="EMBL" id="EDS44782.1"/>
    </source>
</evidence>
<feature type="compositionally biased region" description="Low complexity" evidence="3">
    <location>
        <begin position="292"/>
        <end position="313"/>
    </location>
</feature>
<dbReference type="VEuPathDB" id="VectorBase:CPIJ017183"/>
<dbReference type="eggNOG" id="KOG0504">
    <property type="taxonomic scope" value="Eukaryota"/>
</dbReference>
<name>B0XCF2_CULQU</name>
<evidence type="ECO:0000256" key="3">
    <source>
        <dbReference type="SAM" id="MobiDB-lite"/>
    </source>
</evidence>
<feature type="compositionally biased region" description="Polar residues" evidence="3">
    <location>
        <begin position="323"/>
        <end position="345"/>
    </location>
</feature>
<keyword evidence="1" id="KW-0677">Repeat</keyword>
<sequence length="364" mass="38399">MLLSKAGGGDHLEIFAHATTTTAYYAQNFLQEEKKKTRLIAFNLEKQQQRSLLRPAKIARDPNKKAKLIAGSNGNGGGSALLSPTGSSSNGYGGADQYQPSQQLYQSRSNSALSSSSHAGPNLVNKQLVLPFVPPAFPNGSNADGSNHLIKPSEYLKSISDKKSSCAGSQSRPLGGHFPDYSPLLLLLTPAASYPSGRARVISQVKPRKSRAGKVRGAPPQNGGEREIVGEIVKILKFLNRKMLVSSDTEDYMPLNATITVQSGPEPPKPPPPPPAPPMLNLFATTATGTIGSSKNTSASSAAAGSQTGTAKSNIPPPPPPQDSTIRKQQQPLSAISIQDLNSVQSPRSHSSSNFNVSSDFLAL</sequence>
<organism>
    <name type="scientific">Culex quinquefasciatus</name>
    <name type="common">Southern house mosquito</name>
    <name type="synonym">Culex pungens</name>
    <dbReference type="NCBI Taxonomy" id="7176"/>
    <lineage>
        <taxon>Eukaryota</taxon>
        <taxon>Metazoa</taxon>
        <taxon>Ecdysozoa</taxon>
        <taxon>Arthropoda</taxon>
        <taxon>Hexapoda</taxon>
        <taxon>Insecta</taxon>
        <taxon>Pterygota</taxon>
        <taxon>Neoptera</taxon>
        <taxon>Endopterygota</taxon>
        <taxon>Diptera</taxon>
        <taxon>Nematocera</taxon>
        <taxon>Culicoidea</taxon>
        <taxon>Culicidae</taxon>
        <taxon>Culicinae</taxon>
        <taxon>Culicini</taxon>
        <taxon>Culex</taxon>
        <taxon>Culex</taxon>
    </lineage>
</organism>
<dbReference type="PANTHER" id="PTHR24153:SF8">
    <property type="entry name" value="FORKED, ISOFORM F"/>
    <property type="match status" value="1"/>
</dbReference>
<dbReference type="EnsemblMetazoa" id="CPIJ017183-RA">
    <property type="protein sequence ID" value="CPIJ017183-PA"/>
    <property type="gene ID" value="CPIJ017183"/>
</dbReference>
<dbReference type="AlphaFoldDB" id="B0XCF2"/>
<evidence type="ECO:0000313" key="5">
    <source>
        <dbReference type="EnsemblMetazoa" id="CPIJ017183-PA"/>
    </source>
</evidence>
<dbReference type="VEuPathDB" id="VectorBase:CQUJHB002256"/>
<dbReference type="KEGG" id="cqu:CpipJ_CPIJ017183"/>
<evidence type="ECO:0000256" key="1">
    <source>
        <dbReference type="ARBA" id="ARBA00022737"/>
    </source>
</evidence>
<feature type="region of interest" description="Disordered" evidence="3">
    <location>
        <begin position="67"/>
        <end position="98"/>
    </location>
</feature>
<dbReference type="OrthoDB" id="10261302at2759"/>
<dbReference type="STRING" id="7176.B0XCF2"/>
<keyword evidence="6" id="KW-1185">Reference proteome</keyword>
<protein>
    <submittedName>
        <fullName evidence="4 5">Forked protein</fullName>
    </submittedName>
</protein>
<gene>
    <name evidence="5" type="primary">6050776</name>
    <name evidence="4" type="ORF">CpipJ_CPIJ017183</name>
</gene>
<accession>B0XCF2</accession>
<dbReference type="HOGENOM" id="CLU_761322_0_0_1"/>
<dbReference type="InParanoid" id="B0XCF2"/>
<reference evidence="5" key="2">
    <citation type="submission" date="2021-02" db="UniProtKB">
        <authorList>
            <consortium name="EnsemblMetazoa"/>
        </authorList>
    </citation>
    <scope>IDENTIFICATION</scope>
    <source>
        <strain evidence="5">JHB</strain>
    </source>
</reference>
<dbReference type="InterPro" id="IPR052420">
    <property type="entry name" value="Espin/Espin-like"/>
</dbReference>
<proteinExistence type="predicted"/>
<dbReference type="GO" id="GO:0005737">
    <property type="term" value="C:cytoplasm"/>
    <property type="evidence" value="ECO:0007669"/>
    <property type="project" value="TreeGrafter"/>
</dbReference>
<evidence type="ECO:0000256" key="2">
    <source>
        <dbReference type="ARBA" id="ARBA00023043"/>
    </source>
</evidence>
<dbReference type="Proteomes" id="UP000002320">
    <property type="component" value="Unassembled WGS sequence"/>
</dbReference>